<feature type="compositionally biased region" description="Pro residues" evidence="1">
    <location>
        <begin position="103"/>
        <end position="112"/>
    </location>
</feature>
<dbReference type="AlphaFoldDB" id="A0A8E2J8E3"/>
<evidence type="ECO:0000313" key="3">
    <source>
        <dbReference type="Proteomes" id="UP000250266"/>
    </source>
</evidence>
<accession>A0A8E2J8E3</accession>
<feature type="compositionally biased region" description="Polar residues" evidence="1">
    <location>
        <begin position="1"/>
        <end position="19"/>
    </location>
</feature>
<keyword evidence="3" id="KW-1185">Reference proteome</keyword>
<dbReference type="Proteomes" id="UP000250266">
    <property type="component" value="Unassembled WGS sequence"/>
</dbReference>
<gene>
    <name evidence="2" type="ORF">K432DRAFT_399009</name>
</gene>
<dbReference type="EMBL" id="KV745864">
    <property type="protein sequence ID" value="OCK73244.1"/>
    <property type="molecule type" value="Genomic_DNA"/>
</dbReference>
<sequence length="236" mass="25796">MDSASYGQSPPNSATSTGTKRTRLFLPLSHHGMPRTPLPTSPDGSVRSHRFDRDQKSPRSPGSPGSPPMSARTFTTFYGSEPSYSPRAPSHISNGSTLIASPVPTPSIPPVPKFGDLPVPKFDNIETVHKHRRNRSSPSSPIDAPEPNQPSSRMIPLPPDSIERAIGEPEAPDVAPQEEQNVAPGQPSPLSRLASRMRSIFGSKAKDPDRKAEAKRRSKEAREELDKMEDVHWTEM</sequence>
<reference evidence="2 3" key="1">
    <citation type="journal article" date="2016" name="Nat. Commun.">
        <title>Ectomycorrhizal ecology is imprinted in the genome of the dominant symbiotic fungus Cenococcum geophilum.</title>
        <authorList>
            <consortium name="DOE Joint Genome Institute"/>
            <person name="Peter M."/>
            <person name="Kohler A."/>
            <person name="Ohm R.A."/>
            <person name="Kuo A."/>
            <person name="Krutzmann J."/>
            <person name="Morin E."/>
            <person name="Arend M."/>
            <person name="Barry K.W."/>
            <person name="Binder M."/>
            <person name="Choi C."/>
            <person name="Clum A."/>
            <person name="Copeland A."/>
            <person name="Grisel N."/>
            <person name="Haridas S."/>
            <person name="Kipfer T."/>
            <person name="LaButti K."/>
            <person name="Lindquist E."/>
            <person name="Lipzen A."/>
            <person name="Maire R."/>
            <person name="Meier B."/>
            <person name="Mihaltcheva S."/>
            <person name="Molinier V."/>
            <person name="Murat C."/>
            <person name="Poggeler S."/>
            <person name="Quandt C.A."/>
            <person name="Sperisen C."/>
            <person name="Tritt A."/>
            <person name="Tisserant E."/>
            <person name="Crous P.W."/>
            <person name="Henrissat B."/>
            <person name="Nehls U."/>
            <person name="Egli S."/>
            <person name="Spatafora J.W."/>
            <person name="Grigoriev I.V."/>
            <person name="Martin F.M."/>
        </authorList>
    </citation>
    <scope>NUCLEOTIDE SEQUENCE [LARGE SCALE GENOMIC DNA]</scope>
    <source>
        <strain evidence="2 3">CBS 459.81</strain>
    </source>
</reference>
<feature type="compositionally biased region" description="Basic and acidic residues" evidence="1">
    <location>
        <begin position="220"/>
        <end position="236"/>
    </location>
</feature>
<proteinExistence type="predicted"/>
<evidence type="ECO:0000313" key="2">
    <source>
        <dbReference type="EMBL" id="OCK73244.1"/>
    </source>
</evidence>
<organism evidence="2 3">
    <name type="scientific">Lepidopterella palustris CBS 459.81</name>
    <dbReference type="NCBI Taxonomy" id="1314670"/>
    <lineage>
        <taxon>Eukaryota</taxon>
        <taxon>Fungi</taxon>
        <taxon>Dikarya</taxon>
        <taxon>Ascomycota</taxon>
        <taxon>Pezizomycotina</taxon>
        <taxon>Dothideomycetes</taxon>
        <taxon>Pleosporomycetidae</taxon>
        <taxon>Mytilinidiales</taxon>
        <taxon>Argynnaceae</taxon>
        <taxon>Lepidopterella</taxon>
    </lineage>
</organism>
<evidence type="ECO:0000256" key="1">
    <source>
        <dbReference type="SAM" id="MobiDB-lite"/>
    </source>
</evidence>
<dbReference type="OrthoDB" id="3921377at2759"/>
<protein>
    <submittedName>
        <fullName evidence="2">Uncharacterized protein</fullName>
    </submittedName>
</protein>
<feature type="region of interest" description="Disordered" evidence="1">
    <location>
        <begin position="1"/>
        <end position="236"/>
    </location>
</feature>
<name>A0A8E2J8E3_9PEZI</name>